<dbReference type="InterPro" id="IPR015946">
    <property type="entry name" value="KH_dom-like_a/b"/>
</dbReference>
<reference evidence="1 2" key="1">
    <citation type="submission" date="2021-01" db="EMBL/GenBank/DDBJ databases">
        <title>Streptomyces acididurans sp. nov., isolated from a peat swamp forest soil.</title>
        <authorList>
            <person name="Chantavorakit T."/>
            <person name="Duangmal K."/>
        </authorList>
    </citation>
    <scope>NUCLEOTIDE SEQUENCE [LARGE SCALE GENOMIC DNA]</scope>
    <source>
        <strain evidence="1 2">KK5PA1</strain>
    </source>
</reference>
<sequence length="168" mass="17967">MPSARQHTYETEVVWTGNLGTGTDSYRSYRRTHEVGADGPAPIAGSSDPHFRGDADRWNPEQLLLAALSQCHMLSYLHACAVNGVVVTAYTDRAAGTMTETGDGGGRFTGVVLRPRVEVAEPSMAEKAVALHEDAHRLCFIASSVNFPVGHEPEVTVRPGGPVRPAEG</sequence>
<dbReference type="InterPro" id="IPR003718">
    <property type="entry name" value="OsmC/Ohr_fam"/>
</dbReference>
<dbReference type="SUPFAM" id="SSF82784">
    <property type="entry name" value="OsmC-like"/>
    <property type="match status" value="1"/>
</dbReference>
<dbReference type="InterPro" id="IPR036102">
    <property type="entry name" value="OsmC/Ohrsf"/>
</dbReference>
<protein>
    <submittedName>
        <fullName evidence="1">OsmC family protein</fullName>
    </submittedName>
</protein>
<comment type="caution">
    <text evidence="1">The sequence shown here is derived from an EMBL/GenBank/DDBJ whole genome shotgun (WGS) entry which is preliminary data.</text>
</comment>
<accession>A0ABS2U3U4</accession>
<dbReference type="PANTHER" id="PTHR42830:SF2">
    <property type="entry name" value="OSMC_OHR FAMILY PROTEIN"/>
    <property type="match status" value="1"/>
</dbReference>
<dbReference type="InterPro" id="IPR052707">
    <property type="entry name" value="OsmC_Ohr_Peroxiredoxin"/>
</dbReference>
<dbReference type="PANTHER" id="PTHR42830">
    <property type="entry name" value="OSMOTICALLY INDUCIBLE FAMILY PROTEIN"/>
    <property type="match status" value="1"/>
</dbReference>
<gene>
    <name evidence="1" type="ORF">ITX44_35095</name>
</gene>
<dbReference type="RefSeq" id="WP_205363061.1">
    <property type="nucleotide sequence ID" value="NZ_JADKYB010000027.1"/>
</dbReference>
<keyword evidence="2" id="KW-1185">Reference proteome</keyword>
<dbReference type="Proteomes" id="UP000749040">
    <property type="component" value="Unassembled WGS sequence"/>
</dbReference>
<proteinExistence type="predicted"/>
<dbReference type="Pfam" id="PF02566">
    <property type="entry name" value="OsmC"/>
    <property type="match status" value="1"/>
</dbReference>
<name>A0ABS2U3U4_9ACTN</name>
<dbReference type="EMBL" id="JADKYB010000027">
    <property type="protein sequence ID" value="MBM9509692.1"/>
    <property type="molecule type" value="Genomic_DNA"/>
</dbReference>
<organism evidence="1 2">
    <name type="scientific">Actinacidiphila acididurans</name>
    <dbReference type="NCBI Taxonomy" id="2784346"/>
    <lineage>
        <taxon>Bacteria</taxon>
        <taxon>Bacillati</taxon>
        <taxon>Actinomycetota</taxon>
        <taxon>Actinomycetes</taxon>
        <taxon>Kitasatosporales</taxon>
        <taxon>Streptomycetaceae</taxon>
        <taxon>Actinacidiphila</taxon>
    </lineage>
</organism>
<dbReference type="Gene3D" id="3.30.300.20">
    <property type="match status" value="1"/>
</dbReference>
<evidence type="ECO:0000313" key="2">
    <source>
        <dbReference type="Proteomes" id="UP000749040"/>
    </source>
</evidence>
<evidence type="ECO:0000313" key="1">
    <source>
        <dbReference type="EMBL" id="MBM9509692.1"/>
    </source>
</evidence>